<dbReference type="InterPro" id="IPR011990">
    <property type="entry name" value="TPR-like_helical_dom_sf"/>
</dbReference>
<gene>
    <name evidence="2" type="primary">LOC18587542</name>
</gene>
<accession>A0AB32X2R6</accession>
<proteinExistence type="predicted"/>
<sequence>MEPSLGGKQQIESELDILGQHHDRKSAKSVHPNQISVGIPVCRLFVWNFVGFSRVGLMDYVTFVNLQSHELNDIDIKKVAHISLDETCSSLRIDSEYCLKCGSCCYLASMSEAVKKAWVNLRRLQDSITLKDMHGTELSDALRSVGILRSMLHAYNKGIGEAEDNLAQAFCFTGDLQPARDHCKASTEVPTYCQFNWRKLENFIFLYMLRRPQ</sequence>
<organism evidence="1 2">
    <name type="scientific">Theobroma cacao</name>
    <name type="common">Cacao</name>
    <name type="synonym">Cocoa</name>
    <dbReference type="NCBI Taxonomy" id="3641"/>
    <lineage>
        <taxon>Eukaryota</taxon>
        <taxon>Viridiplantae</taxon>
        <taxon>Streptophyta</taxon>
        <taxon>Embryophyta</taxon>
        <taxon>Tracheophyta</taxon>
        <taxon>Spermatophyta</taxon>
        <taxon>Magnoliopsida</taxon>
        <taxon>eudicotyledons</taxon>
        <taxon>Gunneridae</taxon>
        <taxon>Pentapetalae</taxon>
        <taxon>rosids</taxon>
        <taxon>malvids</taxon>
        <taxon>Malvales</taxon>
        <taxon>Malvaceae</taxon>
        <taxon>Byttnerioideae</taxon>
        <taxon>Theobroma</taxon>
    </lineage>
</organism>
<reference evidence="1" key="1">
    <citation type="journal article" date="1997" name="Nucleic Acids Res.">
        <title>tRNAscan-SE: a program for improved detection of transfer RNA genes in genomic sequence.</title>
        <authorList>
            <person name="Lowe T.M."/>
            <person name="Eddy S.R."/>
        </authorList>
    </citation>
    <scope>NUCLEOTIDE SEQUENCE [LARGE SCALE GENOMIC DNA]</scope>
    <source>
        <strain evidence="1">r\B97-61/B2</strain>
    </source>
</reference>
<dbReference type="Gene3D" id="1.25.40.10">
    <property type="entry name" value="Tetratricopeptide repeat domain"/>
    <property type="match status" value="1"/>
</dbReference>
<dbReference type="Proteomes" id="UP000694886">
    <property type="component" value="Chromosome 10"/>
</dbReference>
<dbReference type="PANTHER" id="PTHR47337:SF1">
    <property type="entry name" value="TETRATRICOPEPTIDE REPEAT (TPR)-LIKE SUPERFAMILY PROTEIN"/>
    <property type="match status" value="1"/>
</dbReference>
<dbReference type="PANTHER" id="PTHR47337">
    <property type="entry name" value="TETRATRICOPEPTIDE REPEAT (TPR)-LIKE SUPERFAMILY PROTEIN"/>
    <property type="match status" value="1"/>
</dbReference>
<reference evidence="2" key="2">
    <citation type="submission" date="2025-08" db="UniProtKB">
        <authorList>
            <consortium name="RefSeq"/>
        </authorList>
    </citation>
    <scope>IDENTIFICATION</scope>
</reference>
<dbReference type="RefSeq" id="XP_017984431.1">
    <property type="nucleotide sequence ID" value="XM_018128942.1"/>
</dbReference>
<dbReference type="AlphaFoldDB" id="A0AB32X2R6"/>
<dbReference type="Gramene" id="Tc10v2_t014680.1">
    <property type="protein sequence ID" value="Tc10v2_p014680.1"/>
    <property type="gene ID" value="Tc10v2_g014680"/>
</dbReference>
<dbReference type="GeneID" id="18587542"/>
<name>A0AB32X2R6_THECC</name>
<evidence type="ECO:0000313" key="1">
    <source>
        <dbReference type="Proteomes" id="UP000694886"/>
    </source>
</evidence>
<evidence type="ECO:0000313" key="2">
    <source>
        <dbReference type="RefSeq" id="XP_017984431.1"/>
    </source>
</evidence>
<protein>
    <submittedName>
        <fullName evidence="2">Uncharacterized protein LOC18587542</fullName>
    </submittedName>
</protein>
<dbReference type="KEGG" id="tcc:18587542"/>